<dbReference type="GO" id="GO:0000053">
    <property type="term" value="P:argininosuccinate metabolic process"/>
    <property type="evidence" value="ECO:0007669"/>
    <property type="project" value="TreeGrafter"/>
</dbReference>
<dbReference type="Gene3D" id="3.40.50.620">
    <property type="entry name" value="HUPs"/>
    <property type="match status" value="1"/>
</dbReference>
<evidence type="ECO:0000256" key="5">
    <source>
        <dbReference type="ARBA" id="ARBA00022741"/>
    </source>
</evidence>
<dbReference type="Gene3D" id="1.20.5.470">
    <property type="entry name" value="Single helix bin"/>
    <property type="match status" value="1"/>
</dbReference>
<keyword evidence="6" id="KW-0067">ATP-binding</keyword>
<dbReference type="InterPro" id="IPR024074">
    <property type="entry name" value="AS_cat/multimer_dom_body"/>
</dbReference>
<evidence type="ECO:0000259" key="7">
    <source>
        <dbReference type="Pfam" id="PF00764"/>
    </source>
</evidence>
<evidence type="ECO:0000256" key="2">
    <source>
        <dbReference type="ARBA" id="ARBA00022571"/>
    </source>
</evidence>
<evidence type="ECO:0000256" key="1">
    <source>
        <dbReference type="ARBA" id="ARBA00004730"/>
    </source>
</evidence>
<dbReference type="PANTHER" id="PTHR11587:SF2">
    <property type="entry name" value="ARGININOSUCCINATE SYNTHASE"/>
    <property type="match status" value="1"/>
</dbReference>
<dbReference type="InterPro" id="IPR048267">
    <property type="entry name" value="Arginosuc_syn_N"/>
</dbReference>
<dbReference type="SUPFAM" id="SSF69864">
    <property type="entry name" value="Argininosuccinate synthetase, C-terminal domain"/>
    <property type="match status" value="1"/>
</dbReference>
<comment type="caution">
    <text evidence="8">The sequence shown here is derived from an EMBL/GenBank/DDBJ whole genome shotgun (WGS) entry which is preliminary data.</text>
</comment>
<keyword evidence="3" id="KW-0436">Ligase</keyword>
<evidence type="ECO:0000256" key="4">
    <source>
        <dbReference type="ARBA" id="ARBA00022605"/>
    </source>
</evidence>
<dbReference type="PROSITE" id="PS00565">
    <property type="entry name" value="ARGININOSUCCIN_SYN_2"/>
    <property type="match status" value="1"/>
</dbReference>
<evidence type="ECO:0000313" key="8">
    <source>
        <dbReference type="EMBL" id="PDX74706.1"/>
    </source>
</evidence>
<reference evidence="8 9" key="1">
    <citation type="journal article" date="2017" name="Front. Microbiol.">
        <title>New Insights into the Diversity of the Genus Faecalibacterium.</title>
        <authorList>
            <person name="Benevides L."/>
            <person name="Burman S."/>
            <person name="Martin R."/>
            <person name="Robert V."/>
            <person name="Thomas M."/>
            <person name="Miquel S."/>
            <person name="Chain F."/>
            <person name="Sokol H."/>
            <person name="Bermudez-Humaran L.G."/>
            <person name="Morrison M."/>
            <person name="Langella P."/>
            <person name="Azevedo V.A."/>
            <person name="Chatel J.M."/>
            <person name="Soares S."/>
        </authorList>
    </citation>
    <scope>NUCLEOTIDE SEQUENCE [LARGE SCALE GENOMIC DNA]</scope>
    <source>
        <strain evidence="8 9">CNCM I 4573</strain>
    </source>
</reference>
<gene>
    <name evidence="8" type="ORF">CGS56_12500</name>
</gene>
<dbReference type="InterPro" id="IPR018223">
    <property type="entry name" value="Arginosuc_synth_CS"/>
</dbReference>
<evidence type="ECO:0000256" key="6">
    <source>
        <dbReference type="ARBA" id="ARBA00022840"/>
    </source>
</evidence>
<dbReference type="GO" id="GO:0006526">
    <property type="term" value="P:L-arginine biosynthetic process"/>
    <property type="evidence" value="ECO:0007669"/>
    <property type="project" value="UniProtKB-UniPathway"/>
</dbReference>
<proteinExistence type="predicted"/>
<dbReference type="GO" id="GO:0000050">
    <property type="term" value="P:urea cycle"/>
    <property type="evidence" value="ECO:0007669"/>
    <property type="project" value="TreeGrafter"/>
</dbReference>
<dbReference type="PANTHER" id="PTHR11587">
    <property type="entry name" value="ARGININOSUCCINATE SYNTHASE"/>
    <property type="match status" value="1"/>
</dbReference>
<dbReference type="FunFam" id="3.40.50.620:FF:000019">
    <property type="entry name" value="Argininosuccinate synthase"/>
    <property type="match status" value="1"/>
</dbReference>
<organism evidence="8 9">
    <name type="scientific">Faecalibacterium prausnitzii</name>
    <dbReference type="NCBI Taxonomy" id="853"/>
    <lineage>
        <taxon>Bacteria</taxon>
        <taxon>Bacillati</taxon>
        <taxon>Bacillota</taxon>
        <taxon>Clostridia</taxon>
        <taxon>Eubacteriales</taxon>
        <taxon>Oscillospiraceae</taxon>
        <taxon>Faecalibacterium</taxon>
    </lineage>
</organism>
<protein>
    <submittedName>
        <fullName evidence="8">Argininosuccinate synthase</fullName>
    </submittedName>
</protein>
<dbReference type="EMBL" id="NMTW01000047">
    <property type="protein sequence ID" value="PDX74706.1"/>
    <property type="molecule type" value="Genomic_DNA"/>
</dbReference>
<name>A0A2A7A6F3_9FIRM</name>
<comment type="pathway">
    <text evidence="1">Amino-acid biosynthesis; L-arginine biosynthesis.</text>
</comment>
<keyword evidence="4" id="KW-0028">Amino-acid biosynthesis</keyword>
<dbReference type="InterPro" id="IPR014729">
    <property type="entry name" value="Rossmann-like_a/b/a_fold"/>
</dbReference>
<dbReference type="AlphaFoldDB" id="A0A2A7A6F3"/>
<dbReference type="RefSeq" id="WP_097785989.1">
    <property type="nucleotide sequence ID" value="NZ_JAHQYW010000017.1"/>
</dbReference>
<dbReference type="Pfam" id="PF00764">
    <property type="entry name" value="Arginosuc_synth"/>
    <property type="match status" value="1"/>
</dbReference>
<evidence type="ECO:0000256" key="3">
    <source>
        <dbReference type="ARBA" id="ARBA00022598"/>
    </source>
</evidence>
<dbReference type="Proteomes" id="UP000220157">
    <property type="component" value="Unassembled WGS sequence"/>
</dbReference>
<dbReference type="GO" id="GO:0005737">
    <property type="term" value="C:cytoplasm"/>
    <property type="evidence" value="ECO:0007669"/>
    <property type="project" value="TreeGrafter"/>
</dbReference>
<dbReference type="GO" id="GO:0005524">
    <property type="term" value="F:ATP binding"/>
    <property type="evidence" value="ECO:0007669"/>
    <property type="project" value="UniProtKB-KW"/>
</dbReference>
<keyword evidence="2" id="KW-0055">Arginine biosynthesis</keyword>
<feature type="domain" description="Arginosuccinate synthase-like N-terminal" evidence="7">
    <location>
        <begin position="6"/>
        <end position="134"/>
    </location>
</feature>
<dbReference type="InterPro" id="IPR001518">
    <property type="entry name" value="Arginosuc_synth"/>
</dbReference>
<dbReference type="SUPFAM" id="SSF52402">
    <property type="entry name" value="Adenine nucleotide alpha hydrolases-like"/>
    <property type="match status" value="1"/>
</dbReference>
<accession>A0A2A7A6F3</accession>
<dbReference type="GO" id="GO:0004055">
    <property type="term" value="F:argininosuccinate synthase activity"/>
    <property type="evidence" value="ECO:0007669"/>
    <property type="project" value="UniProtKB-EC"/>
</dbReference>
<dbReference type="PROSITE" id="PS00564">
    <property type="entry name" value="ARGININOSUCCIN_SYN_1"/>
    <property type="match status" value="1"/>
</dbReference>
<evidence type="ECO:0000313" key="9">
    <source>
        <dbReference type="Proteomes" id="UP000220157"/>
    </source>
</evidence>
<dbReference type="UniPathway" id="UPA00068">
    <property type="reaction ID" value="UER00113"/>
</dbReference>
<keyword evidence="5" id="KW-0547">Nucleotide-binding</keyword>
<sequence>MSEVKKVVLAYSGGLDTSIIIPWLKEHYNNCEVIAVCGNVGQKGELEGLEERAKASGASKLYIEDLTDEFVEDYVIPTMQAGADYEGYLLGTSFARPILAKRVVEIARAEGADAVCHGSTGKGNDQVRFELAITFGELVYDGQWFSPLRKALSAFVTSTQEHVTGKVRLELYKGNLINAGVWSPFSLYREDIATFAAGGDYKQSDATGFISIYGLPTKVQAIVNSEKEGE</sequence>